<feature type="region of interest" description="Disordered" evidence="1">
    <location>
        <begin position="1"/>
        <end position="159"/>
    </location>
</feature>
<organism evidence="2 3">
    <name type="scientific">Colletotrichum musicola</name>
    <dbReference type="NCBI Taxonomy" id="2175873"/>
    <lineage>
        <taxon>Eukaryota</taxon>
        <taxon>Fungi</taxon>
        <taxon>Dikarya</taxon>
        <taxon>Ascomycota</taxon>
        <taxon>Pezizomycotina</taxon>
        <taxon>Sordariomycetes</taxon>
        <taxon>Hypocreomycetidae</taxon>
        <taxon>Glomerellales</taxon>
        <taxon>Glomerellaceae</taxon>
        <taxon>Colletotrichum</taxon>
        <taxon>Colletotrichum orchidearum species complex</taxon>
    </lineage>
</organism>
<reference evidence="2" key="1">
    <citation type="journal article" date="2020" name="Phytopathology">
        <title>Genome Sequence Resources of Colletotrichum truncatum, C. plurivorum, C. musicola, and C. sojae: Four Species Pathogenic to Soybean (Glycine max).</title>
        <authorList>
            <person name="Rogerio F."/>
            <person name="Boufleur T.R."/>
            <person name="Ciampi-Guillardi M."/>
            <person name="Sukno S.A."/>
            <person name="Thon M.R."/>
            <person name="Massola Junior N.S."/>
            <person name="Baroncelli R."/>
        </authorList>
    </citation>
    <scope>NUCLEOTIDE SEQUENCE</scope>
    <source>
        <strain evidence="2">LFN0074</strain>
    </source>
</reference>
<feature type="compositionally biased region" description="Polar residues" evidence="1">
    <location>
        <begin position="32"/>
        <end position="48"/>
    </location>
</feature>
<accession>A0A8H6IMZ0</accession>
<keyword evidence="3" id="KW-1185">Reference proteome</keyword>
<gene>
    <name evidence="2" type="ORF">CMUS01_16463</name>
</gene>
<evidence type="ECO:0000313" key="2">
    <source>
        <dbReference type="EMBL" id="KAF6787305.1"/>
    </source>
</evidence>
<evidence type="ECO:0000256" key="1">
    <source>
        <dbReference type="SAM" id="MobiDB-lite"/>
    </source>
</evidence>
<sequence>MALSSDTQPSADTHPSTNTQSSTSIQSSTNTEPSANTQASLHTSNSSPAPVASMGAVSDLSASPGSSFDHVPATPEGSETAGGASGQTSSRPRPKKSAPGARDKTRKRVSASSPQGRKRHTKSDVIEAFNESEKRMRPVPPRDPGPSTARPLPGTQPLW</sequence>
<feature type="compositionally biased region" description="Polar residues" evidence="1">
    <location>
        <begin position="1"/>
        <end position="15"/>
    </location>
</feature>
<proteinExistence type="predicted"/>
<dbReference type="Proteomes" id="UP000639643">
    <property type="component" value="Unassembled WGS sequence"/>
</dbReference>
<protein>
    <submittedName>
        <fullName evidence="2">Uncharacterized protein</fullName>
    </submittedName>
</protein>
<evidence type="ECO:0000313" key="3">
    <source>
        <dbReference type="Proteomes" id="UP000639643"/>
    </source>
</evidence>
<name>A0A8H6IMZ0_9PEZI</name>
<comment type="caution">
    <text evidence="2">The sequence shown here is derived from an EMBL/GenBank/DDBJ whole genome shotgun (WGS) entry which is preliminary data.</text>
</comment>
<dbReference type="AlphaFoldDB" id="A0A8H6IMZ0"/>
<feature type="compositionally biased region" description="Low complexity" evidence="1">
    <location>
        <begin position="16"/>
        <end position="31"/>
    </location>
</feature>
<dbReference type="EMBL" id="WIGM01001883">
    <property type="protein sequence ID" value="KAF6787305.1"/>
    <property type="molecule type" value="Genomic_DNA"/>
</dbReference>